<dbReference type="Pfam" id="PF19307">
    <property type="entry name" value="SrpI-like"/>
    <property type="match status" value="1"/>
</dbReference>
<dbReference type="RefSeq" id="WP_393166427.1">
    <property type="nucleotide sequence ID" value="NZ_JBICRM010000009.1"/>
</dbReference>
<evidence type="ECO:0000313" key="3">
    <source>
        <dbReference type="Proteomes" id="UP001603978"/>
    </source>
</evidence>
<dbReference type="InterPro" id="IPR018490">
    <property type="entry name" value="cNMP-bd_dom_sf"/>
</dbReference>
<dbReference type="InterPro" id="IPR045641">
    <property type="entry name" value="SrpI-like"/>
</dbReference>
<sequence length="161" mass="17586">MLTESDQQRLSLGTAAARKLATTTKTPPRMREISPRWLLRVLPWVDVAGGVYRVNRRLTYPVGGGRVSFAHTCARVRVIPPSLTELPMLHGLEDGYVLDQLAGLFEQREFEPGDTIARAGRPADEVDAKAVASYLVSAYYSAAILVPDALGVLANVEVTRP</sequence>
<name>A0ABW7ACX8_9ACTN</name>
<comment type="caution">
    <text evidence="2">The sequence shown here is derived from an EMBL/GenBank/DDBJ whole genome shotgun (WGS) entry which is preliminary data.</text>
</comment>
<proteinExistence type="predicted"/>
<keyword evidence="3" id="KW-1185">Reference proteome</keyword>
<protein>
    <recommendedName>
        <fullName evidence="1">Type 2A encapsulin shell protein SrpI-like domain-containing protein</fullName>
    </recommendedName>
</protein>
<organism evidence="2 3">
    <name type="scientific">Nonomuraea marmarensis</name>
    <dbReference type="NCBI Taxonomy" id="3351344"/>
    <lineage>
        <taxon>Bacteria</taxon>
        <taxon>Bacillati</taxon>
        <taxon>Actinomycetota</taxon>
        <taxon>Actinomycetes</taxon>
        <taxon>Streptosporangiales</taxon>
        <taxon>Streptosporangiaceae</taxon>
        <taxon>Nonomuraea</taxon>
    </lineage>
</organism>
<evidence type="ECO:0000259" key="1">
    <source>
        <dbReference type="Pfam" id="PF19307"/>
    </source>
</evidence>
<accession>A0ABW7ACX8</accession>
<dbReference type="Proteomes" id="UP001603978">
    <property type="component" value="Unassembled WGS sequence"/>
</dbReference>
<gene>
    <name evidence="2" type="ORF">ACFLIM_17185</name>
</gene>
<reference evidence="2 3" key="1">
    <citation type="submission" date="2024-10" db="EMBL/GenBank/DDBJ databases">
        <authorList>
            <person name="Topkara A.R."/>
            <person name="Saygin H."/>
        </authorList>
    </citation>
    <scope>NUCLEOTIDE SEQUENCE [LARGE SCALE GENOMIC DNA]</scope>
    <source>
        <strain evidence="2 3">M3C6</strain>
    </source>
</reference>
<dbReference type="EMBL" id="JBICRM010000009">
    <property type="protein sequence ID" value="MFG1704923.1"/>
    <property type="molecule type" value="Genomic_DNA"/>
</dbReference>
<dbReference type="SUPFAM" id="SSF51206">
    <property type="entry name" value="cAMP-binding domain-like"/>
    <property type="match status" value="1"/>
</dbReference>
<feature type="domain" description="Type 2A encapsulin shell protein SrpI-like" evidence="1">
    <location>
        <begin position="125"/>
        <end position="159"/>
    </location>
</feature>
<evidence type="ECO:0000313" key="2">
    <source>
        <dbReference type="EMBL" id="MFG1704923.1"/>
    </source>
</evidence>